<proteinExistence type="predicted"/>
<reference evidence="1 2" key="1">
    <citation type="submission" date="2021-04" db="EMBL/GenBank/DDBJ databases">
        <title>Complete genome sequencing of Allochromatium tepidum strain NZ.</title>
        <authorList>
            <person name="Tsukatani Y."/>
            <person name="Mori H."/>
        </authorList>
    </citation>
    <scope>NUCLEOTIDE SEQUENCE [LARGE SCALE GENOMIC DNA]</scope>
    <source>
        <strain evidence="1 2">NZ</strain>
    </source>
</reference>
<keyword evidence="2" id="KW-1185">Reference proteome</keyword>
<organism evidence="1 2">
    <name type="scientific">Allochromatium tepidum</name>
    <dbReference type="NCBI Taxonomy" id="553982"/>
    <lineage>
        <taxon>Bacteria</taxon>
        <taxon>Pseudomonadati</taxon>
        <taxon>Pseudomonadota</taxon>
        <taxon>Gammaproteobacteria</taxon>
        <taxon>Chromatiales</taxon>
        <taxon>Chromatiaceae</taxon>
        <taxon>Allochromatium</taxon>
    </lineage>
</organism>
<sequence>MTTSLLKDGLESLPRFRRRLYEHLGARRDACLNLLDSLCTNTQARSVVERSLNPAFDTTAMAVAASQMAAVPADPAQPYATALSVQVADSHYSHAAYRHALRACSTHVVIARRARHRRRVRASDPVW</sequence>
<dbReference type="EMBL" id="AP024563">
    <property type="protein sequence ID" value="BCU05890.1"/>
    <property type="molecule type" value="Genomic_DNA"/>
</dbReference>
<accession>A0ABM7QJD7</accession>
<protein>
    <submittedName>
        <fullName evidence="1">Uncharacterized protein</fullName>
    </submittedName>
</protein>
<evidence type="ECO:0000313" key="1">
    <source>
        <dbReference type="EMBL" id="BCU05890.1"/>
    </source>
</evidence>
<dbReference type="RefSeq" id="WP_213380193.1">
    <property type="nucleotide sequence ID" value="NZ_AP024563.1"/>
</dbReference>
<evidence type="ECO:0000313" key="2">
    <source>
        <dbReference type="Proteomes" id="UP000680679"/>
    </source>
</evidence>
<gene>
    <name evidence="1" type="ORF">Atep_05670</name>
</gene>
<dbReference type="Proteomes" id="UP000680679">
    <property type="component" value="Chromosome"/>
</dbReference>
<name>A0ABM7QJD7_9GAMM</name>